<sequence>MDVWPLRLFPEQMADRGAEQRACSTLFTVTPNRGFQEPSTGDSMTDYLSKRTGFTGENMPLHPKAALSSGLAVDPRVWTLQSCRAYCWPNSDPWPLASTTLMICGQRRAEQGRYVASHNPMMQRYIDLDKGTRCSMDRMLGRSEERTAFHLFRQCSGPSTARQKEGESAWRWSLGSQKDLWCGPSFSLDGDKPGSVAPLRGTTGCENRRPGSLHHSEPLGLLPSSHSVVSEEEGGKHHPIVSFINICGKHLQDVASRLKNGIDYQVQIKNLIASPPGLQVF</sequence>
<keyword evidence="3" id="KW-1185">Reference proteome</keyword>
<name>A0A4Z2IAM6_9TELE</name>
<dbReference type="Proteomes" id="UP000314294">
    <property type="component" value="Unassembled WGS sequence"/>
</dbReference>
<evidence type="ECO:0000313" key="2">
    <source>
        <dbReference type="EMBL" id="TNN75086.1"/>
    </source>
</evidence>
<comment type="caution">
    <text evidence="2">The sequence shown here is derived from an EMBL/GenBank/DDBJ whole genome shotgun (WGS) entry which is preliminary data.</text>
</comment>
<protein>
    <submittedName>
        <fullName evidence="2">Uncharacterized protein</fullName>
    </submittedName>
</protein>
<dbReference type="EMBL" id="SRLO01000107">
    <property type="protein sequence ID" value="TNN75086.1"/>
    <property type="molecule type" value="Genomic_DNA"/>
</dbReference>
<organism evidence="2 3">
    <name type="scientific">Liparis tanakae</name>
    <name type="common">Tanaka's snailfish</name>
    <dbReference type="NCBI Taxonomy" id="230148"/>
    <lineage>
        <taxon>Eukaryota</taxon>
        <taxon>Metazoa</taxon>
        <taxon>Chordata</taxon>
        <taxon>Craniata</taxon>
        <taxon>Vertebrata</taxon>
        <taxon>Euteleostomi</taxon>
        <taxon>Actinopterygii</taxon>
        <taxon>Neopterygii</taxon>
        <taxon>Teleostei</taxon>
        <taxon>Neoteleostei</taxon>
        <taxon>Acanthomorphata</taxon>
        <taxon>Eupercaria</taxon>
        <taxon>Perciformes</taxon>
        <taxon>Cottioidei</taxon>
        <taxon>Cottales</taxon>
        <taxon>Liparidae</taxon>
        <taxon>Liparis</taxon>
    </lineage>
</organism>
<evidence type="ECO:0000313" key="3">
    <source>
        <dbReference type="Proteomes" id="UP000314294"/>
    </source>
</evidence>
<dbReference type="AlphaFoldDB" id="A0A4Z2IAM6"/>
<feature type="region of interest" description="Disordered" evidence="1">
    <location>
        <begin position="192"/>
        <end position="223"/>
    </location>
</feature>
<gene>
    <name evidence="2" type="ORF">EYF80_014659</name>
</gene>
<accession>A0A4Z2IAM6</accession>
<proteinExistence type="predicted"/>
<reference evidence="2 3" key="1">
    <citation type="submission" date="2019-03" db="EMBL/GenBank/DDBJ databases">
        <title>First draft genome of Liparis tanakae, snailfish: a comprehensive survey of snailfish specific genes.</title>
        <authorList>
            <person name="Kim W."/>
            <person name="Song I."/>
            <person name="Jeong J.-H."/>
            <person name="Kim D."/>
            <person name="Kim S."/>
            <person name="Ryu S."/>
            <person name="Song J.Y."/>
            <person name="Lee S.K."/>
        </authorList>
    </citation>
    <scope>NUCLEOTIDE SEQUENCE [LARGE SCALE GENOMIC DNA]</scope>
    <source>
        <tissue evidence="2">Muscle</tissue>
    </source>
</reference>
<evidence type="ECO:0000256" key="1">
    <source>
        <dbReference type="SAM" id="MobiDB-lite"/>
    </source>
</evidence>
<feature type="compositionally biased region" description="Basic and acidic residues" evidence="1">
    <location>
        <begin position="206"/>
        <end position="217"/>
    </location>
</feature>